<dbReference type="InterPro" id="IPR015889">
    <property type="entry name" value="Intradiol_dOase_core"/>
</dbReference>
<reference evidence="5 6" key="1">
    <citation type="submission" date="2016-10" db="EMBL/GenBank/DDBJ databases">
        <authorList>
            <person name="de Groot N.N."/>
        </authorList>
    </citation>
    <scope>NUCLEOTIDE SEQUENCE [LARGE SCALE GENOMIC DNA]</scope>
    <source>
        <strain evidence="5 6">CPCC 202699</strain>
    </source>
</reference>
<accession>A0A1H3QXV2</accession>
<evidence type="ECO:0000313" key="5">
    <source>
        <dbReference type="EMBL" id="SDZ18150.1"/>
    </source>
</evidence>
<keyword evidence="2 5" id="KW-0223">Dioxygenase</keyword>
<evidence type="ECO:0000256" key="1">
    <source>
        <dbReference type="ARBA" id="ARBA00007825"/>
    </source>
</evidence>
<feature type="domain" description="Intradiol ring-cleavage dioxygenases" evidence="4">
    <location>
        <begin position="33"/>
        <end position="171"/>
    </location>
</feature>
<dbReference type="InterPro" id="IPR050770">
    <property type="entry name" value="Intradiol_RC_Dioxygenase"/>
</dbReference>
<protein>
    <submittedName>
        <fullName evidence="5">Protocatechuate 3,4-dioxygenase alpha subunit</fullName>
    </submittedName>
</protein>
<comment type="similarity">
    <text evidence="1">Belongs to the intradiol ring-cleavage dioxygenase family.</text>
</comment>
<dbReference type="PANTHER" id="PTHR33711:SF9">
    <property type="entry name" value="PROTOCATECHUATE 3,4-DIOXYGENASE ALPHA CHAIN"/>
    <property type="match status" value="1"/>
</dbReference>
<dbReference type="GO" id="GO:0008199">
    <property type="term" value="F:ferric iron binding"/>
    <property type="evidence" value="ECO:0007669"/>
    <property type="project" value="InterPro"/>
</dbReference>
<evidence type="ECO:0000313" key="6">
    <source>
        <dbReference type="Proteomes" id="UP000199515"/>
    </source>
</evidence>
<dbReference type="CDD" id="cd03463">
    <property type="entry name" value="3_4-PCD_alpha"/>
    <property type="match status" value="1"/>
</dbReference>
<evidence type="ECO:0000259" key="4">
    <source>
        <dbReference type="Pfam" id="PF00775"/>
    </source>
</evidence>
<dbReference type="PANTHER" id="PTHR33711">
    <property type="entry name" value="DIOXYGENASE, PUTATIVE (AFU_ORTHOLOGUE AFUA_2G02910)-RELATED"/>
    <property type="match status" value="1"/>
</dbReference>
<dbReference type="EMBL" id="FNON01000010">
    <property type="protein sequence ID" value="SDZ18150.1"/>
    <property type="molecule type" value="Genomic_DNA"/>
</dbReference>
<evidence type="ECO:0000256" key="2">
    <source>
        <dbReference type="ARBA" id="ARBA00022964"/>
    </source>
</evidence>
<dbReference type="InterPro" id="IPR012786">
    <property type="entry name" value="Protocat_dOase_a"/>
</dbReference>
<dbReference type="AlphaFoldDB" id="A0A1H3QXV2"/>
<evidence type="ECO:0000256" key="3">
    <source>
        <dbReference type="ARBA" id="ARBA00023002"/>
    </source>
</evidence>
<dbReference type="STRING" id="589385.SAMN05421504_110148"/>
<name>A0A1H3QXV2_9PSEU</name>
<dbReference type="InterPro" id="IPR000627">
    <property type="entry name" value="Intradiol_dOase_C"/>
</dbReference>
<dbReference type="SUPFAM" id="SSF49482">
    <property type="entry name" value="Aromatic compound dioxygenase"/>
    <property type="match status" value="1"/>
</dbReference>
<dbReference type="NCBIfam" id="TIGR02423">
    <property type="entry name" value="protocat_alph"/>
    <property type="match status" value="1"/>
</dbReference>
<keyword evidence="6" id="KW-1185">Reference proteome</keyword>
<dbReference type="Gene3D" id="2.60.130.10">
    <property type="entry name" value="Aromatic compound dioxygenase"/>
    <property type="match status" value="1"/>
</dbReference>
<dbReference type="GO" id="GO:0018578">
    <property type="term" value="F:protocatechuate 3,4-dioxygenase activity"/>
    <property type="evidence" value="ECO:0007669"/>
    <property type="project" value="InterPro"/>
</dbReference>
<dbReference type="OrthoDB" id="4417174at2"/>
<proteinExistence type="inferred from homology"/>
<sequence length="180" mass="19175">MSTPSQTVGPFLSIGLPWEDGPEVVPAGTPGAVWIRGTVSDGAGQPVPDALVETWQADADGRFDHPDDPRGAAGNGFRGFGRCPTDSGGQYQIRTVVPGAVPGAGGLPQAPHIDVSVLARGLLHRVVTRIYFEDKDNSADQVLALVPEDRRHTLIATKTEDGYRFDVRLQGEGETVFFDV</sequence>
<dbReference type="Proteomes" id="UP000199515">
    <property type="component" value="Unassembled WGS sequence"/>
</dbReference>
<dbReference type="Pfam" id="PF00775">
    <property type="entry name" value="Dioxygenase_C"/>
    <property type="match status" value="1"/>
</dbReference>
<keyword evidence="3" id="KW-0560">Oxidoreductase</keyword>
<gene>
    <name evidence="5" type="ORF">SAMN05421504_110148</name>
</gene>
<dbReference type="RefSeq" id="WP_091297194.1">
    <property type="nucleotide sequence ID" value="NZ_FNON01000010.1"/>
</dbReference>
<organism evidence="5 6">
    <name type="scientific">Amycolatopsis xylanica</name>
    <dbReference type="NCBI Taxonomy" id="589385"/>
    <lineage>
        <taxon>Bacteria</taxon>
        <taxon>Bacillati</taxon>
        <taxon>Actinomycetota</taxon>
        <taxon>Actinomycetes</taxon>
        <taxon>Pseudonocardiales</taxon>
        <taxon>Pseudonocardiaceae</taxon>
        <taxon>Amycolatopsis</taxon>
    </lineage>
</organism>